<dbReference type="AlphaFoldDB" id="A0A919CKF3"/>
<evidence type="ECO:0000256" key="10">
    <source>
        <dbReference type="SAM" id="MobiDB-lite"/>
    </source>
</evidence>
<feature type="transmembrane region" description="Helical" evidence="11">
    <location>
        <begin position="25"/>
        <end position="44"/>
    </location>
</feature>
<evidence type="ECO:0000313" key="13">
    <source>
        <dbReference type="Proteomes" id="UP000654947"/>
    </source>
</evidence>
<feature type="transmembrane region" description="Helical" evidence="11">
    <location>
        <begin position="194"/>
        <end position="214"/>
    </location>
</feature>
<evidence type="ECO:0000313" key="12">
    <source>
        <dbReference type="EMBL" id="GHD33624.1"/>
    </source>
</evidence>
<name>A0A919CKF3_9ACTN</name>
<evidence type="ECO:0000256" key="4">
    <source>
        <dbReference type="ARBA" id="ARBA00022475"/>
    </source>
</evidence>
<dbReference type="Proteomes" id="UP000654947">
    <property type="component" value="Unassembled WGS sequence"/>
</dbReference>
<feature type="transmembrane region" description="Helical" evidence="11">
    <location>
        <begin position="327"/>
        <end position="349"/>
    </location>
</feature>
<feature type="transmembrane region" description="Helical" evidence="11">
    <location>
        <begin position="122"/>
        <end position="141"/>
    </location>
</feature>
<dbReference type="PANTHER" id="PTHR43057">
    <property type="entry name" value="ARSENITE EFFLUX TRANSPORTER"/>
    <property type="match status" value="1"/>
</dbReference>
<reference evidence="12 13" key="1">
    <citation type="journal article" date="2014" name="Int. J. Syst. Evol. Microbiol.">
        <title>Complete genome sequence of Corynebacterium casei LMG S-19264T (=DSM 44701T), isolated from a smear-ripened cheese.</title>
        <authorList>
            <consortium name="US DOE Joint Genome Institute (JGI-PGF)"/>
            <person name="Walter F."/>
            <person name="Albersmeier A."/>
            <person name="Kalinowski J."/>
            <person name="Ruckert C."/>
        </authorList>
    </citation>
    <scope>NUCLEOTIDE SEQUENCE [LARGE SCALE GENOMIC DNA]</scope>
    <source>
        <strain evidence="12 13">KCTC 19473</strain>
    </source>
</reference>
<feature type="transmembrane region" description="Helical" evidence="11">
    <location>
        <begin position="93"/>
        <end position="116"/>
    </location>
</feature>
<dbReference type="FunFam" id="1.20.1530.20:FF:000009">
    <property type="entry name" value="Arsenite transporter, ACR3 family"/>
    <property type="match status" value="1"/>
</dbReference>
<feature type="transmembrane region" description="Helical" evidence="11">
    <location>
        <begin position="153"/>
        <end position="174"/>
    </location>
</feature>
<keyword evidence="5 9" id="KW-0812">Transmembrane</keyword>
<dbReference type="PIRSF" id="PIRSF005508">
    <property type="entry name" value="Acr3"/>
    <property type="match status" value="1"/>
</dbReference>
<feature type="transmembrane region" description="Helical" evidence="11">
    <location>
        <begin position="235"/>
        <end position="253"/>
    </location>
</feature>
<evidence type="ECO:0000256" key="5">
    <source>
        <dbReference type="ARBA" id="ARBA00022692"/>
    </source>
</evidence>
<keyword evidence="7 9" id="KW-1133">Transmembrane helix</keyword>
<keyword evidence="4 9" id="KW-1003">Cell membrane</keyword>
<dbReference type="GO" id="GO:0015105">
    <property type="term" value="F:arsenite transmembrane transporter activity"/>
    <property type="evidence" value="ECO:0007669"/>
    <property type="project" value="TreeGrafter"/>
</dbReference>
<evidence type="ECO:0000256" key="6">
    <source>
        <dbReference type="ARBA" id="ARBA00022849"/>
    </source>
</evidence>
<comment type="similarity">
    <text evidence="2 9">Belongs to the arsenical resistance-3 (ACR3) (TC 2.A.59) family.</text>
</comment>
<dbReference type="NCBIfam" id="TIGR00832">
    <property type="entry name" value="acr3"/>
    <property type="match status" value="1"/>
</dbReference>
<dbReference type="InterPro" id="IPR038770">
    <property type="entry name" value="Na+/solute_symporter_sf"/>
</dbReference>
<feature type="transmembrane region" description="Helical" evidence="11">
    <location>
        <begin position="50"/>
        <end position="72"/>
    </location>
</feature>
<keyword evidence="13" id="KW-1185">Reference proteome</keyword>
<feature type="region of interest" description="Disordered" evidence="10">
    <location>
        <begin position="360"/>
        <end position="380"/>
    </location>
</feature>
<keyword evidence="3 9" id="KW-0813">Transport</keyword>
<gene>
    <name evidence="12" type="ORF">GCM10007147_38460</name>
</gene>
<evidence type="ECO:0000256" key="1">
    <source>
        <dbReference type="ARBA" id="ARBA00004651"/>
    </source>
</evidence>
<dbReference type="GO" id="GO:0015104">
    <property type="term" value="F:antimonite transmembrane transporter activity"/>
    <property type="evidence" value="ECO:0007669"/>
    <property type="project" value="TreeGrafter"/>
</dbReference>
<evidence type="ECO:0000256" key="8">
    <source>
        <dbReference type="ARBA" id="ARBA00023136"/>
    </source>
</evidence>
<dbReference type="InterPro" id="IPR002657">
    <property type="entry name" value="BilAc:Na_symport/Acr3"/>
</dbReference>
<evidence type="ECO:0000256" key="9">
    <source>
        <dbReference type="PIRNR" id="PIRNR005508"/>
    </source>
</evidence>
<dbReference type="GO" id="GO:0005886">
    <property type="term" value="C:plasma membrane"/>
    <property type="evidence" value="ECO:0007669"/>
    <property type="project" value="UniProtKB-SubCell"/>
</dbReference>
<protein>
    <submittedName>
        <fullName evidence="12">Arsenical-resistance protein</fullName>
    </submittedName>
</protein>
<dbReference type="InterPro" id="IPR004706">
    <property type="entry name" value="Arsenical-R_Acr3"/>
</dbReference>
<comment type="caution">
    <text evidence="12">The sequence shown here is derived from an EMBL/GenBank/DDBJ whole genome shotgun (WGS) entry which is preliminary data.</text>
</comment>
<keyword evidence="8 9" id="KW-0472">Membrane</keyword>
<dbReference type="EMBL" id="BMXL01000027">
    <property type="protein sequence ID" value="GHD33624.1"/>
    <property type="molecule type" value="Genomic_DNA"/>
</dbReference>
<dbReference type="GO" id="GO:0046685">
    <property type="term" value="P:response to arsenic-containing substance"/>
    <property type="evidence" value="ECO:0007669"/>
    <property type="project" value="UniProtKB-KW"/>
</dbReference>
<proteinExistence type="inferred from homology"/>
<feature type="transmembrane region" description="Helical" evidence="11">
    <location>
        <begin position="298"/>
        <end position="321"/>
    </location>
</feature>
<evidence type="ECO:0000256" key="11">
    <source>
        <dbReference type="SAM" id="Phobius"/>
    </source>
</evidence>
<dbReference type="PANTHER" id="PTHR43057:SF1">
    <property type="entry name" value="ARSENICAL-RESISTANCE PROTEIN 3"/>
    <property type="match status" value="1"/>
</dbReference>
<evidence type="ECO:0000256" key="3">
    <source>
        <dbReference type="ARBA" id="ARBA00022448"/>
    </source>
</evidence>
<sequence>MSAPEHATAPEASGVAGRMSSLDRFLTVWILAAMAAGLALGRLVPGLDDVLSGIDVAGVSLPIAAGLLVMMFPPLAKVRYDRLGAVTGDRRMLLTSLVVNWLIGPALMFVLAWVFLADLPEYRTGLIIVGLARCIAMVIVWNDLACGDREATAVLVALNSLFQVVAFGALGWFYLSALPGWLGLEQAALDVSFVDISVSVLVFLGVPLLAGYLTRRLGEKARGRQWYETRLLPKLGPWGLYGLLFTIVMLFALQGEAITSQPWDVVRIAVPLLLYFTLMWAGTLALGRALGMGYPRSVTLAFTAAGNNFELAIAVAIASFGVASGQALAGVVGPLIEVPVLIALVHVALAARRWFSGEEVPGGARAAGTHPNREGGGSDA</sequence>
<organism evidence="12 13">
    <name type="scientific">Nocardiopsis kunsanensis</name>
    <dbReference type="NCBI Taxonomy" id="141693"/>
    <lineage>
        <taxon>Bacteria</taxon>
        <taxon>Bacillati</taxon>
        <taxon>Actinomycetota</taxon>
        <taxon>Actinomycetes</taxon>
        <taxon>Streptosporangiales</taxon>
        <taxon>Nocardiopsidaceae</taxon>
        <taxon>Nocardiopsis</taxon>
    </lineage>
</organism>
<dbReference type="Pfam" id="PF01758">
    <property type="entry name" value="SBF"/>
    <property type="match status" value="1"/>
</dbReference>
<evidence type="ECO:0000256" key="7">
    <source>
        <dbReference type="ARBA" id="ARBA00022989"/>
    </source>
</evidence>
<dbReference type="RefSeq" id="WP_017576088.1">
    <property type="nucleotide sequence ID" value="NZ_BMXL01000027.1"/>
</dbReference>
<dbReference type="Gene3D" id="1.20.1530.20">
    <property type="match status" value="1"/>
</dbReference>
<evidence type="ECO:0000256" key="2">
    <source>
        <dbReference type="ARBA" id="ARBA00010110"/>
    </source>
</evidence>
<comment type="subcellular location">
    <subcellularLocation>
        <location evidence="1 9">Cell membrane</location>
        <topology evidence="1 9">Multi-pass membrane protein</topology>
    </subcellularLocation>
</comment>
<feature type="transmembrane region" description="Helical" evidence="11">
    <location>
        <begin position="265"/>
        <end position="286"/>
    </location>
</feature>
<dbReference type="GO" id="GO:0015297">
    <property type="term" value="F:antiporter activity"/>
    <property type="evidence" value="ECO:0007669"/>
    <property type="project" value="UniProtKB-UniRule"/>
</dbReference>
<accession>A0A919CKF3</accession>
<keyword evidence="6" id="KW-0059">Arsenical resistance</keyword>